<protein>
    <recommendedName>
        <fullName evidence="8">Sphingoid long-chain base transporter RSB1</fullName>
    </recommendedName>
</protein>
<dbReference type="Proteomes" id="UP000038010">
    <property type="component" value="Unassembled WGS sequence"/>
</dbReference>
<dbReference type="GO" id="GO:0000324">
    <property type="term" value="C:fungal-type vacuole"/>
    <property type="evidence" value="ECO:0007669"/>
    <property type="project" value="TreeGrafter"/>
</dbReference>
<feature type="transmembrane region" description="Helical" evidence="5">
    <location>
        <begin position="102"/>
        <end position="132"/>
    </location>
</feature>
<evidence type="ECO:0000256" key="3">
    <source>
        <dbReference type="ARBA" id="ARBA00022989"/>
    </source>
</evidence>
<gene>
    <name evidence="6" type="ORF">AB675_8231</name>
</gene>
<dbReference type="STRING" id="1664694.A0A0N0NN58"/>
<feature type="transmembrane region" description="Helical" evidence="5">
    <location>
        <begin position="71"/>
        <end position="90"/>
    </location>
</feature>
<organism evidence="6 7">
    <name type="scientific">Cyphellophora attinorum</name>
    <dbReference type="NCBI Taxonomy" id="1664694"/>
    <lineage>
        <taxon>Eukaryota</taxon>
        <taxon>Fungi</taxon>
        <taxon>Dikarya</taxon>
        <taxon>Ascomycota</taxon>
        <taxon>Pezizomycotina</taxon>
        <taxon>Eurotiomycetes</taxon>
        <taxon>Chaetothyriomycetidae</taxon>
        <taxon>Chaetothyriales</taxon>
        <taxon>Cyphellophoraceae</taxon>
        <taxon>Cyphellophora</taxon>
    </lineage>
</organism>
<evidence type="ECO:0000256" key="4">
    <source>
        <dbReference type="ARBA" id="ARBA00023136"/>
    </source>
</evidence>
<feature type="transmembrane region" description="Helical" evidence="5">
    <location>
        <begin position="144"/>
        <end position="168"/>
    </location>
</feature>
<evidence type="ECO:0000313" key="7">
    <source>
        <dbReference type="Proteomes" id="UP000038010"/>
    </source>
</evidence>
<evidence type="ECO:0000256" key="5">
    <source>
        <dbReference type="SAM" id="Phobius"/>
    </source>
</evidence>
<keyword evidence="2 5" id="KW-0812">Transmembrane</keyword>
<keyword evidence="7" id="KW-1185">Reference proteome</keyword>
<dbReference type="RefSeq" id="XP_018001101.1">
    <property type="nucleotide sequence ID" value="XM_018148661.1"/>
</dbReference>
<dbReference type="GeneID" id="28740541"/>
<comment type="subcellular location">
    <subcellularLocation>
        <location evidence="1">Membrane</location>
        <topology evidence="1">Multi-pass membrane protein</topology>
    </subcellularLocation>
</comment>
<dbReference type="PANTHER" id="PTHR31465:SF9">
    <property type="entry name" value="SPHINGOID LONG-CHAIN BASE TRANSPORTER RSB1"/>
    <property type="match status" value="1"/>
</dbReference>
<dbReference type="GO" id="GO:0005886">
    <property type="term" value="C:plasma membrane"/>
    <property type="evidence" value="ECO:0007669"/>
    <property type="project" value="TreeGrafter"/>
</dbReference>
<dbReference type="InterPro" id="IPR007568">
    <property type="entry name" value="RTA1"/>
</dbReference>
<dbReference type="OrthoDB" id="4521223at2759"/>
<dbReference type="VEuPathDB" id="FungiDB:AB675_8231"/>
<sequence length="306" mass="33776">MSAQDQLYTNPTTGLIHSYGGDEANCTISVCPVELSIYGYRPSLPFSAVLIALYSLAIIAQGYLGIKYKKWGFMVSMMLGCTAEIIGYVGRMLYNQNPWGDIGFLIQIILITIGPVFFAAAIYVLLYQIVCYIDRSASRVNPKFFYWVFIPADIISLILQAAGGAMSASAEDGSDSGVDIALAGLILQVVTLTFFSVCVLDYMWCSRSTWKSTKLPKPFISFAAFLALATVLIQIRCVYRVYELSEGYSRDSEALRDEAMFNGLEGVMIILAALCLIPAHPGFVFKNNETLKRDSQVEEPKLVQEA</sequence>
<dbReference type="PANTHER" id="PTHR31465">
    <property type="entry name" value="PROTEIN RTA1-RELATED"/>
    <property type="match status" value="1"/>
</dbReference>
<proteinExistence type="predicted"/>
<keyword evidence="3 5" id="KW-1133">Transmembrane helix</keyword>
<dbReference type="Pfam" id="PF04479">
    <property type="entry name" value="RTA1"/>
    <property type="match status" value="1"/>
</dbReference>
<accession>A0A0N0NN58</accession>
<comment type="caution">
    <text evidence="6">The sequence shown here is derived from an EMBL/GenBank/DDBJ whole genome shotgun (WGS) entry which is preliminary data.</text>
</comment>
<evidence type="ECO:0000313" key="6">
    <source>
        <dbReference type="EMBL" id="KPI41138.1"/>
    </source>
</evidence>
<dbReference type="AlphaFoldDB" id="A0A0N0NN58"/>
<feature type="transmembrane region" description="Helical" evidence="5">
    <location>
        <begin position="262"/>
        <end position="285"/>
    </location>
</feature>
<feature type="transmembrane region" description="Helical" evidence="5">
    <location>
        <begin position="180"/>
        <end position="200"/>
    </location>
</feature>
<evidence type="ECO:0000256" key="2">
    <source>
        <dbReference type="ARBA" id="ARBA00022692"/>
    </source>
</evidence>
<keyword evidence="4 5" id="KW-0472">Membrane</keyword>
<name>A0A0N0NN58_9EURO</name>
<reference evidence="6 7" key="1">
    <citation type="submission" date="2015-06" db="EMBL/GenBank/DDBJ databases">
        <title>Draft genome of the ant-associated black yeast Phialophora attae CBS 131958.</title>
        <authorList>
            <person name="Moreno L.F."/>
            <person name="Stielow B.J."/>
            <person name="de Hoog S."/>
            <person name="Vicente V.A."/>
            <person name="Weiss V.A."/>
            <person name="de Vries M."/>
            <person name="Cruz L.M."/>
            <person name="Souza E.M."/>
        </authorList>
    </citation>
    <scope>NUCLEOTIDE SEQUENCE [LARGE SCALE GENOMIC DNA]</scope>
    <source>
        <strain evidence="6 7">CBS 131958</strain>
    </source>
</reference>
<dbReference type="EMBL" id="LFJN01000010">
    <property type="protein sequence ID" value="KPI41138.1"/>
    <property type="molecule type" value="Genomic_DNA"/>
</dbReference>
<evidence type="ECO:0000256" key="1">
    <source>
        <dbReference type="ARBA" id="ARBA00004141"/>
    </source>
</evidence>
<feature type="transmembrane region" description="Helical" evidence="5">
    <location>
        <begin position="220"/>
        <end position="242"/>
    </location>
</feature>
<evidence type="ECO:0008006" key="8">
    <source>
        <dbReference type="Google" id="ProtNLM"/>
    </source>
</evidence>
<feature type="transmembrane region" description="Helical" evidence="5">
    <location>
        <begin position="44"/>
        <end position="64"/>
    </location>
</feature>